<dbReference type="Proteomes" id="UP001499841">
    <property type="component" value="Unassembled WGS sequence"/>
</dbReference>
<dbReference type="EMBL" id="BAABBA010000015">
    <property type="protein sequence ID" value="GAA4288529.1"/>
    <property type="molecule type" value="Genomic_DNA"/>
</dbReference>
<sequence>MRAHRAALVLLVPALAALGWTVSAEARDGWWVREPHRAVLPGAEGWAAIEGTAVRLVELSRVEELTDSFTGEPWHPPEGYDVWRISIEVRSDLEEVRYCDVRLLDGEGRVFTTPGQVPDIPGAPVMSSLSCGGAEEGTEPSTEAWFVLPEGSEPARLDLTSSRTGELGLGPELFALPL</sequence>
<dbReference type="RefSeq" id="WP_345042569.1">
    <property type="nucleotide sequence ID" value="NZ_BAABBA010000015.1"/>
</dbReference>
<reference evidence="2" key="1">
    <citation type="journal article" date="2019" name="Int. J. Syst. Evol. Microbiol.">
        <title>The Global Catalogue of Microorganisms (GCM) 10K type strain sequencing project: providing services to taxonomists for standard genome sequencing and annotation.</title>
        <authorList>
            <consortium name="The Broad Institute Genomics Platform"/>
            <consortium name="The Broad Institute Genome Sequencing Center for Infectious Disease"/>
            <person name="Wu L."/>
            <person name="Ma J."/>
        </authorList>
    </citation>
    <scope>NUCLEOTIDE SEQUENCE [LARGE SCALE GENOMIC DNA]</scope>
    <source>
        <strain evidence="2">JCM 17459</strain>
    </source>
</reference>
<proteinExistence type="predicted"/>
<evidence type="ECO:0000313" key="2">
    <source>
        <dbReference type="Proteomes" id="UP001499841"/>
    </source>
</evidence>
<keyword evidence="2" id="KW-1185">Reference proteome</keyword>
<gene>
    <name evidence="1" type="ORF">GCM10022262_28890</name>
</gene>
<name>A0ABP8EWZ7_9MICO</name>
<accession>A0ABP8EWZ7</accession>
<evidence type="ECO:0008006" key="3">
    <source>
        <dbReference type="Google" id="ProtNLM"/>
    </source>
</evidence>
<protein>
    <recommendedName>
        <fullName evidence="3">DUF4352 domain-containing protein</fullName>
    </recommendedName>
</protein>
<comment type="caution">
    <text evidence="1">The sequence shown here is derived from an EMBL/GenBank/DDBJ whole genome shotgun (WGS) entry which is preliminary data.</text>
</comment>
<evidence type="ECO:0000313" key="1">
    <source>
        <dbReference type="EMBL" id="GAA4288529.1"/>
    </source>
</evidence>
<organism evidence="1 2">
    <name type="scientific">Georgenia daeguensis</name>
    <dbReference type="NCBI Taxonomy" id="908355"/>
    <lineage>
        <taxon>Bacteria</taxon>
        <taxon>Bacillati</taxon>
        <taxon>Actinomycetota</taxon>
        <taxon>Actinomycetes</taxon>
        <taxon>Micrococcales</taxon>
        <taxon>Bogoriellaceae</taxon>
        <taxon>Georgenia</taxon>
    </lineage>
</organism>